<protein>
    <submittedName>
        <fullName evidence="1">Uncharacterized protein</fullName>
    </submittedName>
</protein>
<comment type="caution">
    <text evidence="1">The sequence shown here is derived from an EMBL/GenBank/DDBJ whole genome shotgun (WGS) entry which is preliminary data.</text>
</comment>
<accession>A0ACC1RUC9</accession>
<reference evidence="1" key="1">
    <citation type="submission" date="2022-08" db="EMBL/GenBank/DDBJ databases">
        <title>Genome Sequence of Fusarium decemcellulare.</title>
        <authorList>
            <person name="Buettner E."/>
        </authorList>
    </citation>
    <scope>NUCLEOTIDE SEQUENCE</scope>
    <source>
        <strain evidence="1">Babe19</strain>
    </source>
</reference>
<keyword evidence="2" id="KW-1185">Reference proteome</keyword>
<name>A0ACC1RUC9_9HYPO</name>
<evidence type="ECO:0000313" key="2">
    <source>
        <dbReference type="Proteomes" id="UP001148629"/>
    </source>
</evidence>
<dbReference type="Proteomes" id="UP001148629">
    <property type="component" value="Unassembled WGS sequence"/>
</dbReference>
<evidence type="ECO:0000313" key="1">
    <source>
        <dbReference type="EMBL" id="KAJ3524721.1"/>
    </source>
</evidence>
<organism evidence="1 2">
    <name type="scientific">Fusarium decemcellulare</name>
    <dbReference type="NCBI Taxonomy" id="57161"/>
    <lineage>
        <taxon>Eukaryota</taxon>
        <taxon>Fungi</taxon>
        <taxon>Dikarya</taxon>
        <taxon>Ascomycota</taxon>
        <taxon>Pezizomycotina</taxon>
        <taxon>Sordariomycetes</taxon>
        <taxon>Hypocreomycetidae</taxon>
        <taxon>Hypocreales</taxon>
        <taxon>Nectriaceae</taxon>
        <taxon>Fusarium</taxon>
        <taxon>Fusarium decemcellulare species complex</taxon>
    </lineage>
</organism>
<proteinExistence type="predicted"/>
<gene>
    <name evidence="1" type="ORF">NM208_g11948</name>
</gene>
<dbReference type="EMBL" id="JANRMS010002030">
    <property type="protein sequence ID" value="KAJ3524721.1"/>
    <property type="molecule type" value="Genomic_DNA"/>
</dbReference>
<sequence>MACRRSCFSITPSCSGHVDHQALAMPGLAFYFCPVHRQYHAILFSEPSIQPLCGECAIIFFHRLPTAQWVPLSDLSAAMSDAELYRLDAETDMDNLLAEVRAARPEVAERSDLMNPGAYWTMPAHDEIPYNDVTYRSISTTLVPHRRSYDMFLLEFCTFSGALAYQPCGKDIDLLGVFNALNPIETNCDPVFKAARDWSCITQAMRDLPRDVR</sequence>